<name>A0ABX3A566_9GAMM</name>
<dbReference type="RefSeq" id="WP_069313808.1">
    <property type="nucleotide sequence ID" value="NZ_MDTU01000001.1"/>
</dbReference>
<evidence type="ECO:0000313" key="2">
    <source>
        <dbReference type="EMBL" id="ODN44011.1"/>
    </source>
</evidence>
<evidence type="ECO:0000259" key="1">
    <source>
        <dbReference type="Pfam" id="PF01636"/>
    </source>
</evidence>
<dbReference type="Pfam" id="PF01636">
    <property type="entry name" value="APH"/>
    <property type="match status" value="1"/>
</dbReference>
<evidence type="ECO:0000313" key="3">
    <source>
        <dbReference type="Proteomes" id="UP000094329"/>
    </source>
</evidence>
<protein>
    <submittedName>
        <fullName evidence="2">Phosphotransferase</fullName>
    </submittedName>
</protein>
<proteinExistence type="predicted"/>
<dbReference type="InterPro" id="IPR002575">
    <property type="entry name" value="Aminoglycoside_PTrfase"/>
</dbReference>
<sequence length="339" mass="38519">MKKVDRALITWAKAQLKNDQIKITALAGDASARCYYRVLQEGAPSLVLMDARQQRQECLPFLSIGDYLKKAGLITPEVYASDVDQGFMLLTDFGDELLIDRLQASGNQSGAFYRLAFGDIAKIQSINVANLAEIKAFDATFMMREMSLFQEWFLSAYRDVKLSAGQEQQLTQSLSNITSYIAALPQCLMHRDFHSRNIMCLTGDKLGIIDYQGAVIGPLVYDLVSLLKDCYISWPRQQVEAWVKHFYQHHLTRLQSDMISEDQFLYAFDIVGLQRHLKCAGLFARLALRDQKTLYLSELPRVLGYISQVGQLYSEFSFFSDLLNKLEHTDTTLAEESSL</sequence>
<accession>A0ABX3A566</accession>
<gene>
    <name evidence="2" type="ORF">BGC07_05875</name>
</gene>
<dbReference type="Gene3D" id="3.30.200.20">
    <property type="entry name" value="Phosphorylase Kinase, domain 1"/>
    <property type="match status" value="1"/>
</dbReference>
<dbReference type="Gene3D" id="3.90.1200.10">
    <property type="match status" value="1"/>
</dbReference>
<feature type="domain" description="Aminoglycoside phosphotransferase" evidence="1">
    <location>
        <begin position="23"/>
        <end position="246"/>
    </location>
</feature>
<dbReference type="Proteomes" id="UP000094329">
    <property type="component" value="Unassembled WGS sequence"/>
</dbReference>
<dbReference type="EMBL" id="MDTU01000001">
    <property type="protein sequence ID" value="ODN44011.1"/>
    <property type="molecule type" value="Genomic_DNA"/>
</dbReference>
<dbReference type="InterPro" id="IPR011009">
    <property type="entry name" value="Kinase-like_dom_sf"/>
</dbReference>
<comment type="caution">
    <text evidence="2">The sequence shown here is derived from an EMBL/GenBank/DDBJ whole genome shotgun (WGS) entry which is preliminary data.</text>
</comment>
<reference evidence="2 3" key="1">
    <citation type="submission" date="2016-08" db="EMBL/GenBank/DDBJ databases">
        <title>Draft genome sequence of Candidatus Piscirickettsia litoralis, from seawater.</title>
        <authorList>
            <person name="Wan X."/>
            <person name="Lee A.J."/>
            <person name="Hou S."/>
            <person name="Donachie S.P."/>
        </authorList>
    </citation>
    <scope>NUCLEOTIDE SEQUENCE [LARGE SCALE GENOMIC DNA]</scope>
    <source>
        <strain evidence="2 3">Y2</strain>
    </source>
</reference>
<dbReference type="SUPFAM" id="SSF56112">
    <property type="entry name" value="Protein kinase-like (PK-like)"/>
    <property type="match status" value="1"/>
</dbReference>
<keyword evidence="3" id="KW-1185">Reference proteome</keyword>
<organism evidence="2 3">
    <name type="scientific">Piscirickettsia litoralis</name>
    <dbReference type="NCBI Taxonomy" id="1891921"/>
    <lineage>
        <taxon>Bacteria</taxon>
        <taxon>Pseudomonadati</taxon>
        <taxon>Pseudomonadota</taxon>
        <taxon>Gammaproteobacteria</taxon>
        <taxon>Thiotrichales</taxon>
        <taxon>Piscirickettsiaceae</taxon>
        <taxon>Piscirickettsia</taxon>
    </lineage>
</organism>